<gene>
    <name evidence="2" type="ORF">H641_06493</name>
</gene>
<keyword evidence="1" id="KW-0812">Transmembrane</keyword>
<dbReference type="Proteomes" id="UP000016307">
    <property type="component" value="Unassembled WGS sequence"/>
</dbReference>
<sequence length="100" mass="10682">MGRIPSRTPSDPSGVPFSVTTRGWVFLVSGVVITIASLGMGQPDLAWVGMLLVLLPVLGMVLVAATQLHMSCQRRIEPATIAIDERTEVTTTLVRRAGLP</sequence>
<evidence type="ECO:0000313" key="3">
    <source>
        <dbReference type="Proteomes" id="UP000016307"/>
    </source>
</evidence>
<feature type="non-terminal residue" evidence="2">
    <location>
        <position position="100"/>
    </location>
</feature>
<reference evidence="2 3" key="1">
    <citation type="journal article" date="2013" name="BMC Genomics">
        <title>Comparative genomics reveals distinct host-interacting traits of three major human-associated propionibacteria.</title>
        <authorList>
            <person name="Mak T.N."/>
            <person name="Schmid M."/>
            <person name="Brzuszkiewicz E."/>
            <person name="Zeng G."/>
            <person name="Meyer R."/>
            <person name="Sfanos K.S."/>
            <person name="Brinkmann V."/>
            <person name="Meyer T.F."/>
            <person name="Bruggemann H."/>
        </authorList>
    </citation>
    <scope>NUCLEOTIDE SEQUENCE [LARGE SCALE GENOMIC DNA]</scope>
    <source>
        <strain evidence="2 3">DSM 20700</strain>
    </source>
</reference>
<name>U1EWV4_9ACTN</name>
<comment type="caution">
    <text evidence="2">The sequence shown here is derived from an EMBL/GenBank/DDBJ whole genome shotgun (WGS) entry which is preliminary data.</text>
</comment>
<dbReference type="RefSeq" id="WP_021104304.1">
    <property type="nucleotide sequence ID" value="NZ_AOSS01000248.1"/>
</dbReference>
<organism evidence="2 3">
    <name type="scientific">Cutibacterium granulosum DSM 20700</name>
    <dbReference type="NCBI Taxonomy" id="1160719"/>
    <lineage>
        <taxon>Bacteria</taxon>
        <taxon>Bacillati</taxon>
        <taxon>Actinomycetota</taxon>
        <taxon>Actinomycetes</taxon>
        <taxon>Propionibacteriales</taxon>
        <taxon>Propionibacteriaceae</taxon>
        <taxon>Cutibacterium</taxon>
    </lineage>
</organism>
<accession>U1EWV4</accession>
<feature type="transmembrane region" description="Helical" evidence="1">
    <location>
        <begin position="21"/>
        <end position="39"/>
    </location>
</feature>
<keyword evidence="1" id="KW-0472">Membrane</keyword>
<proteinExistence type="predicted"/>
<evidence type="ECO:0000313" key="2">
    <source>
        <dbReference type="EMBL" id="ERF56177.1"/>
    </source>
</evidence>
<protein>
    <submittedName>
        <fullName evidence="2">Uncharacterized protein</fullName>
    </submittedName>
</protein>
<keyword evidence="3" id="KW-1185">Reference proteome</keyword>
<dbReference type="AlphaFoldDB" id="U1EWV4"/>
<keyword evidence="1" id="KW-1133">Transmembrane helix</keyword>
<evidence type="ECO:0000256" key="1">
    <source>
        <dbReference type="SAM" id="Phobius"/>
    </source>
</evidence>
<feature type="transmembrane region" description="Helical" evidence="1">
    <location>
        <begin position="45"/>
        <end position="65"/>
    </location>
</feature>
<dbReference type="EMBL" id="AOSS01000248">
    <property type="protein sequence ID" value="ERF56177.1"/>
    <property type="molecule type" value="Genomic_DNA"/>
</dbReference>